<feature type="compositionally biased region" description="Basic and acidic residues" evidence="6">
    <location>
        <begin position="1689"/>
        <end position="1702"/>
    </location>
</feature>
<feature type="domain" description="Virilizer N-terminal" evidence="7">
    <location>
        <begin position="8"/>
        <end position="122"/>
    </location>
</feature>
<comment type="similarity">
    <text evidence="2">Belongs to the vir family.</text>
</comment>
<feature type="compositionally biased region" description="Low complexity" evidence="6">
    <location>
        <begin position="1635"/>
        <end position="1644"/>
    </location>
</feature>
<dbReference type="Proteomes" id="UP000541444">
    <property type="component" value="Unassembled WGS sequence"/>
</dbReference>
<dbReference type="GO" id="GO:0003723">
    <property type="term" value="F:RNA binding"/>
    <property type="evidence" value="ECO:0007669"/>
    <property type="project" value="TreeGrafter"/>
</dbReference>
<dbReference type="Pfam" id="PF15912">
    <property type="entry name" value="VIR_N"/>
    <property type="match status" value="1"/>
</dbReference>
<feature type="region of interest" description="Disordered" evidence="6">
    <location>
        <begin position="1680"/>
        <end position="1702"/>
    </location>
</feature>
<feature type="compositionally biased region" description="Basic and acidic residues" evidence="6">
    <location>
        <begin position="1621"/>
        <end position="1632"/>
    </location>
</feature>
<feature type="region of interest" description="Disordered" evidence="6">
    <location>
        <begin position="1847"/>
        <end position="1975"/>
    </location>
</feature>
<feature type="region of interest" description="Disordered" evidence="6">
    <location>
        <begin position="1989"/>
        <end position="2039"/>
    </location>
</feature>
<evidence type="ECO:0000256" key="6">
    <source>
        <dbReference type="SAM" id="MobiDB-lite"/>
    </source>
</evidence>
<dbReference type="GO" id="GO:0036396">
    <property type="term" value="C:RNA N6-methyladenosine methyltransferase complex"/>
    <property type="evidence" value="ECO:0007669"/>
    <property type="project" value="TreeGrafter"/>
</dbReference>
<dbReference type="InterPro" id="IPR031801">
    <property type="entry name" value="VIR_N"/>
</dbReference>
<evidence type="ECO:0000256" key="1">
    <source>
        <dbReference type="ARBA" id="ARBA00004123"/>
    </source>
</evidence>
<feature type="compositionally biased region" description="Polar residues" evidence="6">
    <location>
        <begin position="1948"/>
        <end position="1958"/>
    </location>
</feature>
<feature type="compositionally biased region" description="Polar residues" evidence="6">
    <location>
        <begin position="2017"/>
        <end position="2028"/>
    </location>
</feature>
<dbReference type="OrthoDB" id="2011702at2759"/>
<dbReference type="PANTHER" id="PTHR23185:SF0">
    <property type="entry name" value="PROTEIN VIRILIZER HOMOLOG"/>
    <property type="match status" value="1"/>
</dbReference>
<keyword evidence="9" id="KW-1185">Reference proteome</keyword>
<comment type="caution">
    <text evidence="8">The sequence shown here is derived from an EMBL/GenBank/DDBJ whole genome shotgun (WGS) entry which is preliminary data.</text>
</comment>
<dbReference type="EMBL" id="JACGCM010001883">
    <property type="protein sequence ID" value="KAF6147683.1"/>
    <property type="molecule type" value="Genomic_DNA"/>
</dbReference>
<feature type="compositionally biased region" description="Polar residues" evidence="6">
    <location>
        <begin position="1774"/>
        <end position="1790"/>
    </location>
</feature>
<evidence type="ECO:0000313" key="8">
    <source>
        <dbReference type="EMBL" id="KAF6147683.1"/>
    </source>
</evidence>
<reference evidence="8 9" key="1">
    <citation type="journal article" date="2020" name="IScience">
        <title>Genome Sequencing of the Endangered Kingdonia uniflora (Circaeasteraceae, Ranunculales) Reveals Potential Mechanisms of Evolutionary Specialization.</title>
        <authorList>
            <person name="Sun Y."/>
            <person name="Deng T."/>
            <person name="Zhang A."/>
            <person name="Moore M.J."/>
            <person name="Landis J.B."/>
            <person name="Lin N."/>
            <person name="Zhang H."/>
            <person name="Zhang X."/>
            <person name="Huang J."/>
            <person name="Zhang X."/>
            <person name="Sun H."/>
            <person name="Wang H."/>
        </authorList>
    </citation>
    <scope>NUCLEOTIDE SEQUENCE [LARGE SCALE GENOMIC DNA]</scope>
    <source>
        <strain evidence="8">TB1705</strain>
        <tissue evidence="8">Leaf</tissue>
    </source>
</reference>
<proteinExistence type="inferred from homology"/>
<feature type="compositionally biased region" description="Low complexity" evidence="6">
    <location>
        <begin position="1760"/>
        <end position="1773"/>
    </location>
</feature>
<feature type="region of interest" description="Disordered" evidence="6">
    <location>
        <begin position="1758"/>
        <end position="1806"/>
    </location>
</feature>
<organism evidence="8 9">
    <name type="scientific">Kingdonia uniflora</name>
    <dbReference type="NCBI Taxonomy" id="39325"/>
    <lineage>
        <taxon>Eukaryota</taxon>
        <taxon>Viridiplantae</taxon>
        <taxon>Streptophyta</taxon>
        <taxon>Embryophyta</taxon>
        <taxon>Tracheophyta</taxon>
        <taxon>Spermatophyta</taxon>
        <taxon>Magnoliopsida</taxon>
        <taxon>Ranunculales</taxon>
        <taxon>Circaeasteraceae</taxon>
        <taxon>Kingdonia</taxon>
    </lineage>
</organism>
<feature type="region of interest" description="Disordered" evidence="6">
    <location>
        <begin position="2055"/>
        <end position="2094"/>
    </location>
</feature>
<feature type="compositionally biased region" description="Polar residues" evidence="6">
    <location>
        <begin position="1592"/>
        <end position="1601"/>
    </location>
</feature>
<feature type="region of interest" description="Disordered" evidence="6">
    <location>
        <begin position="1592"/>
        <end position="1658"/>
    </location>
</feature>
<evidence type="ECO:0000256" key="4">
    <source>
        <dbReference type="ARBA" id="ARBA00023187"/>
    </source>
</evidence>
<accession>A0A7J7LYI9</accession>
<feature type="compositionally biased region" description="Pro residues" evidence="6">
    <location>
        <begin position="2074"/>
        <end position="2088"/>
    </location>
</feature>
<evidence type="ECO:0000256" key="5">
    <source>
        <dbReference type="ARBA" id="ARBA00023242"/>
    </source>
</evidence>
<gene>
    <name evidence="8" type="ORF">GIB67_003014</name>
</gene>
<protein>
    <recommendedName>
        <fullName evidence="7">Virilizer N-terminal domain-containing protein</fullName>
    </recommendedName>
</protein>
<keyword evidence="5" id="KW-0539">Nucleus</keyword>
<feature type="compositionally biased region" description="Polar residues" evidence="6">
    <location>
        <begin position="1906"/>
        <end position="1919"/>
    </location>
</feature>
<evidence type="ECO:0000259" key="7">
    <source>
        <dbReference type="Pfam" id="PF15912"/>
    </source>
</evidence>
<evidence type="ECO:0000256" key="3">
    <source>
        <dbReference type="ARBA" id="ARBA00022664"/>
    </source>
</evidence>
<evidence type="ECO:0000313" key="9">
    <source>
        <dbReference type="Proteomes" id="UP000541444"/>
    </source>
</evidence>
<feature type="compositionally biased region" description="Polar residues" evidence="6">
    <location>
        <begin position="1868"/>
        <end position="1879"/>
    </location>
</feature>
<name>A0A7J7LYI9_9MAGN</name>
<sequence length="2211" mass="243162">MGRPDPCVLFAQTFTHQQLDEFVDEVIFAEPVVITACEFLEQNASSASPVITLVGSTSPPSFALEVFVQCEGEPRFRRLCQPFLYSHSSSNVLEVEAVVTSHLVVRGSYRSLTLMVYGNTAEDLGQFNIEFDLDSSLASLVCSPSEGKLEDLPLALRSAKLTLEETIFSLKSLSLPVAEPNLSLELKQFLQLILRVLDISEVSDVEDSVHNVLDTVVSAISSYVASDLRCTTITSTQCKVADSTHCREEVLGFLIEGINKLQELEKRLANEYGSLSDELFGDGDVTTSQTEALLASTVSELLPDLFKRYFFVERESPTNGIPLIAQNKSVILGLSVVLLLCSGKDSCFHFVNCGGMELLARVIPLEMHKSPAVTLMLLGVIERATRYSIGCEGLLGWWGREGEDVPVANSEGYCQILKLLMQKQRHDVASLATYVLHRLRSFEVASRYESVVLNLLEGFCSGGKITSGSLDLLICAKFQLKKLLNLLNSRGPIEDPSPLAHASRFLMHGQTEGLLSYKATIDLITSSNCCFSKWDIDPFLLSLLKERGFLPLSAALLASTVLRSEKEPTMNIMVDIASSIEAIMLSLLFCRSGLMFLLVQPEITATVIHSFLGVEDTDNQVCVTLRYASVLISKGFLCRPQDIGMITELHLRMVNAIDRLLVSNLSSEELLWVLWELCDLSRSDSGREALLVLEHFPEAVLVLVEALRSAKELEAVALNSGGSPLNLAIFHSAAEIFEVIVTDSTASSLGTWIRHASELHKALHSSSPGSNRKDTPTRLLEWIDAGVVYERNGASGLLRFASILASGGDAHLTSSSILVSDSMDVENVIGDSASSDIQVIDNLLGKLVSDKYFDGVALRESSVAQLTTTFRILAFISENSAVAATLYEEGAVTLIFVVLVNCKYMLERSSNSYDYLVDEGAECNSTSDLLSERSREQSLVDLMIPCLVLLITLLQKLQESKEHHRNTKLLNALLRLHREVSPKLAACAADLSSPYPSSALGFGAACHLLVSAISCWPIFNWTPGLFPCVLDSVQATSLLALGPKEACSLLCLLGDLFPEEGIWLWKNGTPSLSALRTLAIGTLLGPLKERQINWYLQPGHASVLLNQLAPLLDKIAQLILNIAFTALVVIQDMLRVFLIRIACQKVESAIVLLRPIISWIRDHVSQSSPPSDLDAFKVFRLLDFLASLLEHPRGKALLLKEGFVPILTQTLEWCSFASNIEEAQGKKFSLLSWCLPVSKSLTLICDSQTSVPHSGIPDNCGKLSAEDYSLILHHLLNLCRVLPVGKELLACLIAFRKLAICSEGRSAFASISVQIQSASCEDLEKEREMNVDGGESAVDNGFNWQKCMPLLHCWKSLVKAIDNNDSLSIYALEAVNQLSLGALSFCVEGKNLNLEGVAVLKVLFGLPFDLKIGEHAPEEKLKDIIQLKALLKARISKDEDMAPARTKNTLSQIKEIVEALLLILQTPTDSINVDDLIFSEGLSLFSTDVLDISNDFPPHFSFPSLNMTSVINEDDEQIPKSDCSTEMAVDQLFPGELGDNFVWDCPDTLRDRLSSLSALSAKRKATSMEMGPNRRSRIDNSGAEIISSNVFTRASSVSSGPTRRDSFRHRKPNTSRPPSMHVDDYVARERNIDGVSSSSNVVSSFQRGGSTGGRPPSIHVDEFIARQKGERQLPVGVTVGDSSATQLRNHPEKDAAPEKLDKSRQLKADLDDDLQEINIVFDDEESEPGDRLLFPQADNKLDPVAPLVVEGENSPHSIVEETGSEVSESTQVSNLGVNESAQSDFSSRLSVSRPEMPLSREESISSEQQYVVKNTKKPFFHEQPPVASSGFDNSTMASLSGFPMQFHNKGSLGDSRMPPFYPRDRPQQETSIASASNSHGLYGPQKIFPNQPPLPPMPPPPAVSPVLSQNPENVQNRSSPYRHPASDVQPPLPTVPYSHPRDDRASPSLHNFHSNLSTFSESPNEPFNNNSQSPLATSQYSWVSVSSSASGSIRPLQPPLPPTPPPFSIPSTSQPSMKNSNPLTSYSPPQLVPPPLMMTRPLSIPGTLFSHPIQHQSQNQLSMSVHPRPQLQPLQPPQPPQHLRPPGQPSELQPEQGVAMLQSPIQVHGQLFHMQQPPQMSPMQVYYHSQQQELLVQSHQQHQVEQARPQVLYQQEESGSQSQDDSGMSLQQYFASPEAIQSLLSDRHKLCELLERYPKLMQMLEEKLKSR</sequence>
<comment type="subcellular location">
    <subcellularLocation>
        <location evidence="1">Nucleus</location>
    </subcellularLocation>
</comment>
<keyword evidence="3" id="KW-0507">mRNA processing</keyword>
<dbReference type="InterPro" id="IPR026736">
    <property type="entry name" value="Virilizer"/>
</dbReference>
<feature type="compositionally biased region" description="Pro residues" evidence="6">
    <location>
        <begin position="1996"/>
        <end position="2008"/>
    </location>
</feature>
<dbReference type="PANTHER" id="PTHR23185">
    <property type="entry name" value="PROTEIN VIRILIZER HOMOLOG"/>
    <property type="match status" value="1"/>
</dbReference>
<feature type="compositionally biased region" description="Pro residues" evidence="6">
    <location>
        <begin position="1890"/>
        <end position="1903"/>
    </location>
</feature>
<feature type="compositionally biased region" description="Low complexity" evidence="6">
    <location>
        <begin position="1959"/>
        <end position="1975"/>
    </location>
</feature>
<keyword evidence="4" id="KW-0508">mRNA splicing</keyword>
<evidence type="ECO:0000256" key="2">
    <source>
        <dbReference type="ARBA" id="ARBA00008371"/>
    </source>
</evidence>